<feature type="chain" id="PRO_5047107017" evidence="7">
    <location>
        <begin position="20"/>
        <end position="704"/>
    </location>
</feature>
<evidence type="ECO:0000313" key="11">
    <source>
        <dbReference type="EMBL" id="MFC4675775.1"/>
    </source>
</evidence>
<evidence type="ECO:0000256" key="3">
    <source>
        <dbReference type="ARBA" id="ARBA00011245"/>
    </source>
</evidence>
<dbReference type="Gene3D" id="2.60.220.10">
    <property type="entry name" value="Polysaccharide lyase family 8-like, C-terminal"/>
    <property type="match status" value="1"/>
</dbReference>
<keyword evidence="5" id="KW-0106">Calcium</keyword>
<dbReference type="InterPro" id="IPR011071">
    <property type="entry name" value="Lyase_8-like_C"/>
</dbReference>
<feature type="domain" description="Polysaccharide lyase family 8 central" evidence="8">
    <location>
        <begin position="332"/>
        <end position="578"/>
    </location>
</feature>
<evidence type="ECO:0000259" key="10">
    <source>
        <dbReference type="Pfam" id="PF08124"/>
    </source>
</evidence>
<name>A0ABV9KZU4_9BACT</name>
<evidence type="ECO:0000256" key="2">
    <source>
        <dbReference type="ARBA" id="ARBA00006699"/>
    </source>
</evidence>
<dbReference type="InterPro" id="IPR038970">
    <property type="entry name" value="Lyase_8"/>
</dbReference>
<evidence type="ECO:0000313" key="12">
    <source>
        <dbReference type="Proteomes" id="UP001596023"/>
    </source>
</evidence>
<evidence type="ECO:0000256" key="5">
    <source>
        <dbReference type="ARBA" id="ARBA00022837"/>
    </source>
</evidence>
<keyword evidence="6 11" id="KW-0456">Lyase</keyword>
<feature type="domain" description="Polysaccharide lyase family 8 C-terminal" evidence="9">
    <location>
        <begin position="592"/>
        <end position="660"/>
    </location>
</feature>
<reference evidence="12" key="1">
    <citation type="journal article" date="2019" name="Int. J. Syst. Evol. Microbiol.">
        <title>The Global Catalogue of Microorganisms (GCM) 10K type strain sequencing project: providing services to taxonomists for standard genome sequencing and annotation.</title>
        <authorList>
            <consortium name="The Broad Institute Genomics Platform"/>
            <consortium name="The Broad Institute Genome Sequencing Center for Infectious Disease"/>
            <person name="Wu L."/>
            <person name="Ma J."/>
        </authorList>
    </citation>
    <scope>NUCLEOTIDE SEQUENCE [LARGE SCALE GENOMIC DNA]</scope>
    <source>
        <strain evidence="12">CCUG 66188</strain>
    </source>
</reference>
<dbReference type="InterPro" id="IPR014718">
    <property type="entry name" value="GH-type_carb-bd"/>
</dbReference>
<dbReference type="InterPro" id="IPR011013">
    <property type="entry name" value="Gal_mutarotase_sf_dom"/>
</dbReference>
<evidence type="ECO:0000256" key="7">
    <source>
        <dbReference type="SAM" id="SignalP"/>
    </source>
</evidence>
<feature type="signal peptide" evidence="7">
    <location>
        <begin position="1"/>
        <end position="19"/>
    </location>
</feature>
<feature type="domain" description="Polysaccharide lyase 8 N-terminal alpha-helical" evidence="10">
    <location>
        <begin position="44"/>
        <end position="301"/>
    </location>
</feature>
<dbReference type="PANTHER" id="PTHR38481:SF1">
    <property type="entry name" value="HYALURONATE LYASE"/>
    <property type="match status" value="1"/>
</dbReference>
<accession>A0ABV9KZU4</accession>
<dbReference type="InterPro" id="IPR012970">
    <property type="entry name" value="Lyase_8_alpha_N"/>
</dbReference>
<dbReference type="Pfam" id="PF08124">
    <property type="entry name" value="Lyase_8_N"/>
    <property type="match status" value="1"/>
</dbReference>
<dbReference type="GO" id="GO:0016829">
    <property type="term" value="F:lyase activity"/>
    <property type="evidence" value="ECO:0007669"/>
    <property type="project" value="UniProtKB-KW"/>
</dbReference>
<sequence length="704" mass="79059">MQNKIISLGLFLLFTVFVAAQQQDIDLITGRLVDQHLQGSYSPQQVNQYMSSIKADGSWSDVDYDAVVREFPSGPHLERLVQMALAYRKTGSEFSNSKFLLDKILLGIDYYFKKHPRSTNWWWNEIGGPQNYMAVLILLKGKIEKEKLHHYSSYLEDRTSNAAHKGKNRTWISSITMHKGCIEDNYQLISISFNSIASTIIIADSKMVEGMKIDNSIHQHRPQLYSGGYGMSFMSDLAQFIHLSRQTSFAQLFTPEKMEIFRQTMLGGQQIFGYRRTYDFGTEGRNISRVGHMTNISPGVLELMAVIDSANAPAYDAWRRHLDGAPFPQVGNKFFWNSAIMTYHGGNYYLSAKVISTRTNGTEMLNGENLKGYNLPLGTTNILTSGKEYFDIFPVWNWARIPGTTVLANQDSTRLEGYHFGTNKFAGGVSNGKNGVLAYEHHYRGVQAKKAYFFAGDAMLCLGAGISSVAPDKVETTLNQCFANGDVFYSENGKVQKLDNTGKTSSHIDWVHHDNVGYIFPQASNCVIQSTDQKGSWQMIRDLGDEEELTEKVFSLWVDHGNKPQNSSYAYIVMPDVSISNFEQKAKQHGFEVLENTSRLQVVRNKEAGSCMIVFYSPGTATLAKGFRITADKPAMVLLEGKDEEYQISVSDPLYEAREITLNVSKKLNGPGATVLEKQTAIKIELPQGEYAGSIVDRKFNLIK</sequence>
<dbReference type="SUPFAM" id="SSF48230">
    <property type="entry name" value="Chondroitin AC/alginate lyase"/>
    <property type="match status" value="1"/>
</dbReference>
<comment type="similarity">
    <text evidence="2">Belongs to the polysaccharide lyase 8 family.</text>
</comment>
<organism evidence="11 12">
    <name type="scientific">Dysgonomonas termitidis</name>
    <dbReference type="NCBI Taxonomy" id="1516126"/>
    <lineage>
        <taxon>Bacteria</taxon>
        <taxon>Pseudomonadati</taxon>
        <taxon>Bacteroidota</taxon>
        <taxon>Bacteroidia</taxon>
        <taxon>Bacteroidales</taxon>
        <taxon>Dysgonomonadaceae</taxon>
        <taxon>Dysgonomonas</taxon>
    </lineage>
</organism>
<evidence type="ECO:0000259" key="8">
    <source>
        <dbReference type="Pfam" id="PF02278"/>
    </source>
</evidence>
<comment type="cofactor">
    <cofactor evidence="1">
        <name>Ca(2+)</name>
        <dbReference type="ChEBI" id="CHEBI:29108"/>
    </cofactor>
</comment>
<protein>
    <submittedName>
        <fullName evidence="11">Polysaccharide lyase family 8 super-sandwich domain-containing protein</fullName>
    </submittedName>
</protein>
<dbReference type="PANTHER" id="PTHR38481">
    <property type="entry name" value="HYALURONATE LYASE"/>
    <property type="match status" value="1"/>
</dbReference>
<dbReference type="SUPFAM" id="SSF74650">
    <property type="entry name" value="Galactose mutarotase-like"/>
    <property type="match status" value="1"/>
</dbReference>
<evidence type="ECO:0000259" key="9">
    <source>
        <dbReference type="Pfam" id="PF02884"/>
    </source>
</evidence>
<dbReference type="Gene3D" id="1.50.10.100">
    <property type="entry name" value="Chondroitin AC/alginate lyase"/>
    <property type="match status" value="1"/>
</dbReference>
<comment type="caution">
    <text evidence="11">The sequence shown here is derived from an EMBL/GenBank/DDBJ whole genome shotgun (WGS) entry which is preliminary data.</text>
</comment>
<dbReference type="Pfam" id="PF02278">
    <property type="entry name" value="Lyase_8"/>
    <property type="match status" value="1"/>
</dbReference>
<dbReference type="InterPro" id="IPR008929">
    <property type="entry name" value="Chondroitin_lyas"/>
</dbReference>
<dbReference type="Gene3D" id="2.70.98.10">
    <property type="match status" value="1"/>
</dbReference>
<comment type="subunit">
    <text evidence="3">Monomer.</text>
</comment>
<dbReference type="InterPro" id="IPR004103">
    <property type="entry name" value="Lyase_8_C"/>
</dbReference>
<keyword evidence="12" id="KW-1185">Reference proteome</keyword>
<evidence type="ECO:0000256" key="4">
    <source>
        <dbReference type="ARBA" id="ARBA00022729"/>
    </source>
</evidence>
<evidence type="ECO:0000256" key="1">
    <source>
        <dbReference type="ARBA" id="ARBA00001913"/>
    </source>
</evidence>
<dbReference type="Proteomes" id="UP001596023">
    <property type="component" value="Unassembled WGS sequence"/>
</dbReference>
<dbReference type="RefSeq" id="WP_379999323.1">
    <property type="nucleotide sequence ID" value="NZ_JBHSGN010000117.1"/>
</dbReference>
<dbReference type="SUPFAM" id="SSF49863">
    <property type="entry name" value="Hyaluronate lyase-like, C-terminal domain"/>
    <property type="match status" value="1"/>
</dbReference>
<dbReference type="Pfam" id="PF02884">
    <property type="entry name" value="Lyase_8_C"/>
    <property type="match status" value="1"/>
</dbReference>
<proteinExistence type="inferred from homology"/>
<keyword evidence="4 7" id="KW-0732">Signal</keyword>
<gene>
    <name evidence="11" type="ORF">ACFO6W_18980</name>
</gene>
<evidence type="ECO:0000256" key="6">
    <source>
        <dbReference type="ARBA" id="ARBA00023239"/>
    </source>
</evidence>
<dbReference type="InterPro" id="IPR003159">
    <property type="entry name" value="Lyase_8_central_dom"/>
</dbReference>
<dbReference type="EMBL" id="JBHSGN010000117">
    <property type="protein sequence ID" value="MFC4675775.1"/>
    <property type="molecule type" value="Genomic_DNA"/>
</dbReference>